<dbReference type="InterPro" id="IPR004838">
    <property type="entry name" value="NHTrfase_class1_PyrdxlP-BS"/>
</dbReference>
<dbReference type="OrthoDB" id="9763453at2"/>
<dbReference type="STRING" id="55209.HA50_22235"/>
<dbReference type="Pfam" id="PF00155">
    <property type="entry name" value="Aminotran_1_2"/>
    <property type="match status" value="1"/>
</dbReference>
<gene>
    <name evidence="8" type="ORF">HA50_22235</name>
</gene>
<evidence type="ECO:0000313" key="9">
    <source>
        <dbReference type="Proteomes" id="UP000193749"/>
    </source>
</evidence>
<dbReference type="SUPFAM" id="SSF53383">
    <property type="entry name" value="PLP-dependent transferases"/>
    <property type="match status" value="1"/>
</dbReference>
<dbReference type="CDD" id="cd00609">
    <property type="entry name" value="AAT_like"/>
    <property type="match status" value="1"/>
</dbReference>
<dbReference type="PANTHER" id="PTHR46383:SF1">
    <property type="entry name" value="ASPARTATE AMINOTRANSFERASE"/>
    <property type="match status" value="1"/>
</dbReference>
<keyword evidence="9" id="KW-1185">Reference proteome</keyword>
<dbReference type="GO" id="GO:0008483">
    <property type="term" value="F:transaminase activity"/>
    <property type="evidence" value="ECO:0007669"/>
    <property type="project" value="UniProtKB-KW"/>
</dbReference>
<protein>
    <recommendedName>
        <fullName evidence="6">Aminotransferase</fullName>
        <ecNumber evidence="6">2.6.1.-</ecNumber>
    </recommendedName>
</protein>
<keyword evidence="3 6" id="KW-0032">Aminotransferase</keyword>
<evidence type="ECO:0000313" key="8">
    <source>
        <dbReference type="EMBL" id="ORM89367.1"/>
    </source>
</evidence>
<feature type="domain" description="Aminotransferase class I/classII large" evidence="7">
    <location>
        <begin position="37"/>
        <end position="397"/>
    </location>
</feature>
<dbReference type="EC" id="2.6.1.-" evidence="6"/>
<dbReference type="PANTHER" id="PTHR46383">
    <property type="entry name" value="ASPARTATE AMINOTRANSFERASE"/>
    <property type="match status" value="1"/>
</dbReference>
<comment type="similarity">
    <text evidence="2 6">Belongs to the class-I pyridoxal-phosphate-dependent aminotransferase family.</text>
</comment>
<dbReference type="RefSeq" id="WP_084879077.1">
    <property type="nucleotide sequence ID" value="NZ_JAGGMY010000002.1"/>
</dbReference>
<dbReference type="Gene3D" id="3.40.640.10">
    <property type="entry name" value="Type I PLP-dependent aspartate aminotransferase-like (Major domain)"/>
    <property type="match status" value="1"/>
</dbReference>
<accession>A0A1X1EK93</accession>
<evidence type="ECO:0000256" key="2">
    <source>
        <dbReference type="ARBA" id="ARBA00007441"/>
    </source>
</evidence>
<dbReference type="EMBL" id="MLJI01000002">
    <property type="protein sequence ID" value="ORM89367.1"/>
    <property type="molecule type" value="Genomic_DNA"/>
</dbReference>
<keyword evidence="5" id="KW-0663">Pyridoxal phosphate</keyword>
<dbReference type="FunFam" id="3.40.640.10:FF:000033">
    <property type="entry name" value="Aspartate aminotransferase"/>
    <property type="match status" value="1"/>
</dbReference>
<proteinExistence type="inferred from homology"/>
<evidence type="ECO:0000256" key="6">
    <source>
        <dbReference type="RuleBase" id="RU000481"/>
    </source>
</evidence>
<evidence type="ECO:0000256" key="5">
    <source>
        <dbReference type="ARBA" id="ARBA00022898"/>
    </source>
</evidence>
<dbReference type="InterPro" id="IPR015421">
    <property type="entry name" value="PyrdxlP-dep_Trfase_major"/>
</dbReference>
<evidence type="ECO:0000256" key="1">
    <source>
        <dbReference type="ARBA" id="ARBA00001933"/>
    </source>
</evidence>
<dbReference type="InterPro" id="IPR015422">
    <property type="entry name" value="PyrdxlP-dep_Trfase_small"/>
</dbReference>
<dbReference type="Gene3D" id="3.90.1150.10">
    <property type="entry name" value="Aspartate Aminotransferase, domain 1"/>
    <property type="match status" value="1"/>
</dbReference>
<sequence>MSQQNIDSRLAKRVSRIGLSMTVKIAQRARELQAQGKKIINMGAGELDFDTPEYIKLGAIKGILEGQTRYTNVGGTTALTQAIQQKFQRENQLSYGLSEIIAGTGAKQLLFNALQATVDENDEVIIPAPYWVSYPDMVRLADGTPVTVTTTVDSGYKITPDQLRAALTAQTKWLLINSPGNPTGAIYSREELQALADVLKDYPRVLVLSDDIYEPLTYDVPFISFATAAPELKDRTLTLNGVSKGYAMTGWRLGYAAGPEWLIKAMEKIQAQSTSNPSSISQAAAATALMGDSSFLTGWREILVKRRDEACEILAASSLLHLQKPQGAFYLFVDCQQALGKTLADGSVLADDLDIARFLIEHASVAVVPGSAFGMPGHFRLAFSIASEDVTAACKAIVAAMETLK</sequence>
<reference evidence="8 9" key="1">
    <citation type="journal article" date="2017" name="Antonie Van Leeuwenhoek">
        <title>Phylogenomic resolution of the bacterial genus Pantoea and its relationship with Erwinia and Tatumella.</title>
        <authorList>
            <person name="Palmer M."/>
            <person name="Steenkamp E.T."/>
            <person name="Coetzee M.P."/>
            <person name="Chan W.Y."/>
            <person name="van Zyl E."/>
            <person name="De Maayer P."/>
            <person name="Coutinho T.A."/>
            <person name="Blom J."/>
            <person name="Smits T.H."/>
            <person name="Duffy B."/>
            <person name="Venter S.N."/>
        </authorList>
    </citation>
    <scope>NUCLEOTIDE SEQUENCE [LARGE SCALE GENOMIC DNA]</scope>
    <source>
        <strain evidence="8 9">LMG 2657</strain>
    </source>
</reference>
<dbReference type="GO" id="GO:0030170">
    <property type="term" value="F:pyridoxal phosphate binding"/>
    <property type="evidence" value="ECO:0007669"/>
    <property type="project" value="InterPro"/>
</dbReference>
<keyword evidence="4 6" id="KW-0808">Transferase</keyword>
<dbReference type="GO" id="GO:0006520">
    <property type="term" value="P:amino acid metabolic process"/>
    <property type="evidence" value="ECO:0007669"/>
    <property type="project" value="InterPro"/>
</dbReference>
<name>A0A1X1EK93_PANCY</name>
<evidence type="ECO:0000256" key="3">
    <source>
        <dbReference type="ARBA" id="ARBA00022576"/>
    </source>
</evidence>
<comment type="caution">
    <text evidence="8">The sequence shown here is derived from an EMBL/GenBank/DDBJ whole genome shotgun (WGS) entry which is preliminary data.</text>
</comment>
<dbReference type="PROSITE" id="PS00105">
    <property type="entry name" value="AA_TRANSFER_CLASS_1"/>
    <property type="match status" value="1"/>
</dbReference>
<dbReference type="InterPro" id="IPR050596">
    <property type="entry name" value="AspAT/PAT-like"/>
</dbReference>
<organism evidence="8 9">
    <name type="scientific">Pantoea cypripedii</name>
    <name type="common">Pectobacterium cypripedii</name>
    <name type="synonym">Erwinia cypripedii</name>
    <dbReference type="NCBI Taxonomy" id="55209"/>
    <lineage>
        <taxon>Bacteria</taxon>
        <taxon>Pseudomonadati</taxon>
        <taxon>Pseudomonadota</taxon>
        <taxon>Gammaproteobacteria</taxon>
        <taxon>Enterobacterales</taxon>
        <taxon>Erwiniaceae</taxon>
        <taxon>Pantoea</taxon>
    </lineage>
</organism>
<dbReference type="InterPro" id="IPR004839">
    <property type="entry name" value="Aminotransferase_I/II_large"/>
</dbReference>
<dbReference type="Proteomes" id="UP000193749">
    <property type="component" value="Unassembled WGS sequence"/>
</dbReference>
<dbReference type="InterPro" id="IPR015424">
    <property type="entry name" value="PyrdxlP-dep_Trfase"/>
</dbReference>
<comment type="cofactor">
    <cofactor evidence="1 6">
        <name>pyridoxal 5'-phosphate</name>
        <dbReference type="ChEBI" id="CHEBI:597326"/>
    </cofactor>
</comment>
<dbReference type="AlphaFoldDB" id="A0A1X1EK93"/>
<evidence type="ECO:0000259" key="7">
    <source>
        <dbReference type="Pfam" id="PF00155"/>
    </source>
</evidence>
<evidence type="ECO:0000256" key="4">
    <source>
        <dbReference type="ARBA" id="ARBA00022679"/>
    </source>
</evidence>